<dbReference type="AlphaFoldDB" id="A0A8B8QYB2"/>
<evidence type="ECO:0000256" key="7">
    <source>
        <dbReference type="ARBA" id="ARBA00022946"/>
    </source>
</evidence>
<dbReference type="PROSITE" id="PS50102">
    <property type="entry name" value="RRM"/>
    <property type="match status" value="2"/>
</dbReference>
<keyword evidence="3" id="KW-0934">Plastid</keyword>
<evidence type="ECO:0000256" key="5">
    <source>
        <dbReference type="ARBA" id="ARBA00022737"/>
    </source>
</evidence>
<dbReference type="SMART" id="SM00360">
    <property type="entry name" value="RRM"/>
    <property type="match status" value="2"/>
</dbReference>
<keyword evidence="6 14" id="KW-0694">RNA-binding</keyword>
<protein>
    <recommendedName>
        <fullName evidence="12">Small ribosomal subunit protein cS22</fullName>
    </recommendedName>
    <alternativeName>
        <fullName evidence="13">30S ribosomal protein 2, chloroplastic</fullName>
    </alternativeName>
</protein>
<keyword evidence="4" id="KW-0699">rRNA-binding</keyword>
<dbReference type="InterPro" id="IPR012677">
    <property type="entry name" value="Nucleotide-bd_a/b_plait_sf"/>
</dbReference>
<keyword evidence="7" id="KW-0809">Transit peptide</keyword>
<dbReference type="InterPro" id="IPR050502">
    <property type="entry name" value="Euk_RNA-bind_prot"/>
</dbReference>
<dbReference type="PANTHER" id="PTHR48025:SF4">
    <property type="entry name" value="SMALL RIBOSOMAL SUBUNIT PROTEIN CS22"/>
    <property type="match status" value="1"/>
</dbReference>
<evidence type="ECO:0000256" key="11">
    <source>
        <dbReference type="ARBA" id="ARBA00063129"/>
    </source>
</evidence>
<keyword evidence="2" id="KW-0150">Chloroplast</keyword>
<evidence type="ECO:0000256" key="13">
    <source>
        <dbReference type="ARBA" id="ARBA00077833"/>
    </source>
</evidence>
<dbReference type="KEGG" id="rarg:115756525"/>
<name>A0A8B8QYB2_9MYRT</name>
<organism evidence="16 17">
    <name type="scientific">Rhodamnia argentea</name>
    <dbReference type="NCBI Taxonomy" id="178133"/>
    <lineage>
        <taxon>Eukaryota</taxon>
        <taxon>Viridiplantae</taxon>
        <taxon>Streptophyta</taxon>
        <taxon>Embryophyta</taxon>
        <taxon>Tracheophyta</taxon>
        <taxon>Spermatophyta</taxon>
        <taxon>Magnoliopsida</taxon>
        <taxon>eudicotyledons</taxon>
        <taxon>Gunneridae</taxon>
        <taxon>Pentapetalae</taxon>
        <taxon>rosids</taxon>
        <taxon>malvids</taxon>
        <taxon>Myrtales</taxon>
        <taxon>Myrtaceae</taxon>
        <taxon>Myrtoideae</taxon>
        <taxon>Myrteae</taxon>
        <taxon>Australasian group</taxon>
        <taxon>Rhodamnia</taxon>
    </lineage>
</organism>
<dbReference type="GO" id="GO:1990904">
    <property type="term" value="C:ribonucleoprotein complex"/>
    <property type="evidence" value="ECO:0007669"/>
    <property type="project" value="UniProtKB-KW"/>
</dbReference>
<reference evidence="17" key="1">
    <citation type="submission" date="2025-08" db="UniProtKB">
        <authorList>
            <consortium name="RefSeq"/>
        </authorList>
    </citation>
    <scope>IDENTIFICATION</scope>
    <source>
        <tissue evidence="17">Leaf</tissue>
    </source>
</reference>
<dbReference type="Pfam" id="PF00076">
    <property type="entry name" value="RRM_1"/>
    <property type="match status" value="2"/>
</dbReference>
<accession>A0A8B8QYB2</accession>
<comment type="subcellular location">
    <subcellularLocation>
        <location evidence="1">Plastid</location>
        <location evidence="1">Chloroplast</location>
    </subcellularLocation>
</comment>
<dbReference type="Proteomes" id="UP000827889">
    <property type="component" value="Chromosome 8"/>
</dbReference>
<comment type="subunit">
    <text evidence="11">Component of the chloroplast small ribosomal subunit (SSU). Mature 70S chloroplast ribosomes of higher plants consist of a small (30S) and a large (50S) subunit. The 30S small subunit contains 1 molecule of ribosomal RNA (16S rRNA) and 24 different proteins. The 50S large subunit contains 3 rRNA molecules (23S, 5S and 4.5S rRNA) and 33 different proteins.</text>
</comment>
<evidence type="ECO:0000256" key="1">
    <source>
        <dbReference type="ARBA" id="ARBA00004229"/>
    </source>
</evidence>
<keyword evidence="8 17" id="KW-0689">Ribosomal protein</keyword>
<sequence length="310" mass="33687">MDNLAAAADTTHRYFRDSLQLRQSSSSSIFAGLLFLPPLFPPMASATLSLLLSVPPRSLYCHSHSFRSSPPSAKQPSVPILDLKPLAFPFPHKPTTSSSFAPRSLYSKRVYVRAVAEEAAVASSSSSSEGAAARRLYIGNIPRDVDNAQLTQIVEEHGAVESAEVMYDKYSGRSRRFAFVTMKTVEDANAVVEKLNGSQIGGREIKVNITEKPLPSVDLSPFQSEESQFVDSPHKVYVGNLSRSVTTDTLKQFFSEKGQVLSAKVSRVPGTSKSSGFGFATFSSDEDVEAAITSFNNALLEGQRIRVNKA</sequence>
<dbReference type="SUPFAM" id="SSF54928">
    <property type="entry name" value="RNA-binding domain, RBD"/>
    <property type="match status" value="2"/>
</dbReference>
<evidence type="ECO:0000256" key="6">
    <source>
        <dbReference type="ARBA" id="ARBA00022884"/>
    </source>
</evidence>
<proteinExistence type="inferred from homology"/>
<dbReference type="CDD" id="cd21609">
    <property type="entry name" value="RRM1_PSRP2_like"/>
    <property type="match status" value="1"/>
</dbReference>
<dbReference type="FunFam" id="3.30.70.330:FF:000401">
    <property type="entry name" value="30S ribosomal protein 2, chloroplastic"/>
    <property type="match status" value="1"/>
</dbReference>
<dbReference type="InterPro" id="IPR000504">
    <property type="entry name" value="RRM_dom"/>
</dbReference>
<dbReference type="GO" id="GO:1901259">
    <property type="term" value="P:chloroplast rRNA processing"/>
    <property type="evidence" value="ECO:0007669"/>
    <property type="project" value="TreeGrafter"/>
</dbReference>
<evidence type="ECO:0000313" key="17">
    <source>
        <dbReference type="RefSeq" id="XP_030552211.1"/>
    </source>
</evidence>
<gene>
    <name evidence="17" type="primary">LOC115756525</name>
</gene>
<dbReference type="RefSeq" id="XP_030552211.1">
    <property type="nucleotide sequence ID" value="XM_030696351.2"/>
</dbReference>
<dbReference type="GO" id="GO:0019843">
    <property type="term" value="F:rRNA binding"/>
    <property type="evidence" value="ECO:0007669"/>
    <property type="project" value="UniProtKB-KW"/>
</dbReference>
<evidence type="ECO:0000256" key="2">
    <source>
        <dbReference type="ARBA" id="ARBA00022528"/>
    </source>
</evidence>
<evidence type="ECO:0000256" key="3">
    <source>
        <dbReference type="ARBA" id="ARBA00022640"/>
    </source>
</evidence>
<keyword evidence="16" id="KW-1185">Reference proteome</keyword>
<dbReference type="OrthoDB" id="439808at2759"/>
<dbReference type="GO" id="GO:0009535">
    <property type="term" value="C:chloroplast thylakoid membrane"/>
    <property type="evidence" value="ECO:0007669"/>
    <property type="project" value="TreeGrafter"/>
</dbReference>
<dbReference type="Gene3D" id="3.30.70.330">
    <property type="match status" value="2"/>
</dbReference>
<evidence type="ECO:0000256" key="4">
    <source>
        <dbReference type="ARBA" id="ARBA00022730"/>
    </source>
</evidence>
<dbReference type="GO" id="GO:0003729">
    <property type="term" value="F:mRNA binding"/>
    <property type="evidence" value="ECO:0007669"/>
    <property type="project" value="TreeGrafter"/>
</dbReference>
<dbReference type="GO" id="GO:0005840">
    <property type="term" value="C:ribosome"/>
    <property type="evidence" value="ECO:0007669"/>
    <property type="project" value="UniProtKB-KW"/>
</dbReference>
<comment type="similarity">
    <text evidence="10">Belongs to the chloroplast-specific ribosomal protein cS22 family.</text>
</comment>
<dbReference type="GeneID" id="115756525"/>
<keyword evidence="9" id="KW-0687">Ribonucleoprotein</keyword>
<evidence type="ECO:0000256" key="10">
    <source>
        <dbReference type="ARBA" id="ARBA00061529"/>
    </source>
</evidence>
<keyword evidence="5" id="KW-0677">Repeat</keyword>
<evidence type="ECO:0000259" key="15">
    <source>
        <dbReference type="PROSITE" id="PS50102"/>
    </source>
</evidence>
<evidence type="ECO:0000256" key="12">
    <source>
        <dbReference type="ARBA" id="ARBA00070346"/>
    </source>
</evidence>
<evidence type="ECO:0000313" key="16">
    <source>
        <dbReference type="Proteomes" id="UP000827889"/>
    </source>
</evidence>
<evidence type="ECO:0000256" key="8">
    <source>
        <dbReference type="ARBA" id="ARBA00022980"/>
    </source>
</evidence>
<evidence type="ECO:0000256" key="9">
    <source>
        <dbReference type="ARBA" id="ARBA00023274"/>
    </source>
</evidence>
<dbReference type="InterPro" id="IPR035979">
    <property type="entry name" value="RBD_domain_sf"/>
</dbReference>
<feature type="domain" description="RRM" evidence="15">
    <location>
        <begin position="134"/>
        <end position="212"/>
    </location>
</feature>
<dbReference type="PANTHER" id="PTHR48025">
    <property type="entry name" value="OS02G0815200 PROTEIN"/>
    <property type="match status" value="1"/>
</dbReference>
<feature type="domain" description="RRM" evidence="15">
    <location>
        <begin position="234"/>
        <end position="310"/>
    </location>
</feature>
<evidence type="ECO:0000256" key="14">
    <source>
        <dbReference type="PROSITE-ProRule" id="PRU00176"/>
    </source>
</evidence>